<keyword evidence="3" id="KW-1185">Reference proteome</keyword>
<dbReference type="OrthoDB" id="6313827at2"/>
<feature type="binding site" evidence="1">
    <location>
        <position position="313"/>
    </location>
    <ligand>
        <name>Zn(2+)</name>
        <dbReference type="ChEBI" id="CHEBI:29105"/>
    </ligand>
</feature>
<reference evidence="3" key="1">
    <citation type="submission" date="2016-11" db="EMBL/GenBank/DDBJ databases">
        <authorList>
            <person name="Varghese N."/>
            <person name="Submissions S."/>
        </authorList>
    </citation>
    <scope>NUCLEOTIDE SEQUENCE [LARGE SCALE GENOMIC DNA]</scope>
    <source>
        <strain evidence="3">DSM 22638</strain>
    </source>
</reference>
<dbReference type="Pfam" id="PF05147">
    <property type="entry name" value="LANC_like"/>
    <property type="match status" value="1"/>
</dbReference>
<evidence type="ECO:0000313" key="3">
    <source>
        <dbReference type="Proteomes" id="UP000184532"/>
    </source>
</evidence>
<gene>
    <name evidence="2" type="ORF">SAMN04488116_2182</name>
</gene>
<dbReference type="SMART" id="SM01260">
    <property type="entry name" value="LANC_like"/>
    <property type="match status" value="1"/>
</dbReference>
<keyword evidence="1" id="KW-0862">Zinc</keyword>
<dbReference type="GO" id="GO:0046872">
    <property type="term" value="F:metal ion binding"/>
    <property type="evidence" value="ECO:0007669"/>
    <property type="project" value="UniProtKB-KW"/>
</dbReference>
<dbReference type="GO" id="GO:0005886">
    <property type="term" value="C:plasma membrane"/>
    <property type="evidence" value="ECO:0007669"/>
    <property type="project" value="TreeGrafter"/>
</dbReference>
<dbReference type="InterPro" id="IPR033889">
    <property type="entry name" value="LanC"/>
</dbReference>
<dbReference type="Proteomes" id="UP000184532">
    <property type="component" value="Unassembled WGS sequence"/>
</dbReference>
<dbReference type="RefSeq" id="WP_073179413.1">
    <property type="nucleotide sequence ID" value="NZ_FQWL01000003.1"/>
</dbReference>
<dbReference type="CDD" id="cd04793">
    <property type="entry name" value="LanC"/>
    <property type="match status" value="1"/>
</dbReference>
<name>A0A1M5LZV7_9FLAO</name>
<dbReference type="SUPFAM" id="SSF158745">
    <property type="entry name" value="LanC-like"/>
    <property type="match status" value="1"/>
</dbReference>
<dbReference type="PRINTS" id="PR01955">
    <property type="entry name" value="LANCFRANKIA"/>
</dbReference>
<dbReference type="PANTHER" id="PTHR12736:SF7">
    <property type="entry name" value="LANC-LIKE PROTEIN 3"/>
    <property type="match status" value="1"/>
</dbReference>
<accession>A0A1M5LZV7</accession>
<dbReference type="GO" id="GO:0031179">
    <property type="term" value="P:peptide modification"/>
    <property type="evidence" value="ECO:0007669"/>
    <property type="project" value="InterPro"/>
</dbReference>
<dbReference type="PANTHER" id="PTHR12736">
    <property type="entry name" value="LANC-LIKE PROTEIN"/>
    <property type="match status" value="1"/>
</dbReference>
<feature type="binding site" evidence="1">
    <location>
        <position position="314"/>
    </location>
    <ligand>
        <name>Zn(2+)</name>
        <dbReference type="ChEBI" id="CHEBI:29105"/>
    </ligand>
</feature>
<dbReference type="InterPro" id="IPR007822">
    <property type="entry name" value="LANC-like"/>
</dbReference>
<dbReference type="AlphaFoldDB" id="A0A1M5LZV7"/>
<organism evidence="2 3">
    <name type="scientific">Flagellimonas flava</name>
    <dbReference type="NCBI Taxonomy" id="570519"/>
    <lineage>
        <taxon>Bacteria</taxon>
        <taxon>Pseudomonadati</taxon>
        <taxon>Bacteroidota</taxon>
        <taxon>Flavobacteriia</taxon>
        <taxon>Flavobacteriales</taxon>
        <taxon>Flavobacteriaceae</taxon>
        <taxon>Flagellimonas</taxon>
    </lineage>
</organism>
<feature type="binding site" evidence="1">
    <location>
        <position position="263"/>
    </location>
    <ligand>
        <name>Zn(2+)</name>
        <dbReference type="ChEBI" id="CHEBI:29105"/>
    </ligand>
</feature>
<dbReference type="PRINTS" id="PR01950">
    <property type="entry name" value="LANCSUPER"/>
</dbReference>
<evidence type="ECO:0000313" key="2">
    <source>
        <dbReference type="EMBL" id="SHG70470.1"/>
    </source>
</evidence>
<evidence type="ECO:0000256" key="1">
    <source>
        <dbReference type="PIRSR" id="PIRSR607822-1"/>
    </source>
</evidence>
<dbReference type="STRING" id="570519.SAMN04488116_2182"/>
<proteinExistence type="predicted"/>
<dbReference type="Gene3D" id="1.50.10.20">
    <property type="match status" value="1"/>
</dbReference>
<dbReference type="EMBL" id="FQWL01000003">
    <property type="protein sequence ID" value="SHG70470.1"/>
    <property type="molecule type" value="Genomic_DNA"/>
</dbReference>
<keyword evidence="1" id="KW-0479">Metal-binding</keyword>
<protein>
    <submittedName>
        <fullName evidence="2">Lanthionine synthetase C-like protein</fullName>
    </submittedName>
</protein>
<sequence>MNIRTTLKEKLTDISQVVQEKYSEEKDIGVLAGISGCAMFQFYYAQYLNSEKQMDLGLEMISLCIDKMNKGYTYSTYCSGIAGMGWTVQHLAAEGFIEVDCDDFLAPFDEYLFTCMKSSLLKGDYDFLHGAIGYGFYFFKRYKHTQDEKLKKRYRTYLTKLILQLDSISIVNDDMRKWQSILYAKNNAKVYNLGLSHGMSSILNFLTRVSAIDEVSDSSIKMVEGILNYLQEQKNPDDCGLSVFPNWVEPGHPVEYNGRIAWCYGDLGIGISLLQTAKERQDMTLEKYATQILLQTSERKEPNETKVVDAGICHGSFGNALIYNKLHKLHHSHHFKSSAAFWIKDGIEKACHANGYAGYMQWDGDKLGWNTKLSLLDGVAGIGLAIMDYLSEKQNNWDECLML</sequence>